<evidence type="ECO:0000313" key="1">
    <source>
        <dbReference type="EMBL" id="GBO98839.1"/>
    </source>
</evidence>
<keyword evidence="2" id="KW-1185">Reference proteome</keyword>
<protein>
    <submittedName>
        <fullName evidence="1">Uncharacterized protein</fullName>
    </submittedName>
</protein>
<accession>A0A4C1SCM3</accession>
<organism evidence="1 2">
    <name type="scientific">Eumeta variegata</name>
    <name type="common">Bagworm moth</name>
    <name type="synonym">Eumeta japonica</name>
    <dbReference type="NCBI Taxonomy" id="151549"/>
    <lineage>
        <taxon>Eukaryota</taxon>
        <taxon>Metazoa</taxon>
        <taxon>Ecdysozoa</taxon>
        <taxon>Arthropoda</taxon>
        <taxon>Hexapoda</taxon>
        <taxon>Insecta</taxon>
        <taxon>Pterygota</taxon>
        <taxon>Neoptera</taxon>
        <taxon>Endopterygota</taxon>
        <taxon>Lepidoptera</taxon>
        <taxon>Glossata</taxon>
        <taxon>Ditrysia</taxon>
        <taxon>Tineoidea</taxon>
        <taxon>Psychidae</taxon>
        <taxon>Oiketicinae</taxon>
        <taxon>Eumeta</taxon>
    </lineage>
</organism>
<evidence type="ECO:0000313" key="2">
    <source>
        <dbReference type="Proteomes" id="UP000299102"/>
    </source>
</evidence>
<name>A0A4C1SCM3_EUMVA</name>
<gene>
    <name evidence="1" type="ORF">EVAR_25937_1</name>
</gene>
<dbReference type="Proteomes" id="UP000299102">
    <property type="component" value="Unassembled WGS sequence"/>
</dbReference>
<dbReference type="AlphaFoldDB" id="A0A4C1SCM3"/>
<sequence>MRFRAAGLNYSRSTERAYSFAQTLWLIRPRVGSNLVPYAWRDTDVILECRYDIGNIPFDVITSYKSVNADCTHEKA</sequence>
<dbReference type="EMBL" id="BGZK01003216">
    <property type="protein sequence ID" value="GBO98839.1"/>
    <property type="molecule type" value="Genomic_DNA"/>
</dbReference>
<reference evidence="1 2" key="1">
    <citation type="journal article" date="2019" name="Commun. Biol.">
        <title>The bagworm genome reveals a unique fibroin gene that provides high tensile strength.</title>
        <authorList>
            <person name="Kono N."/>
            <person name="Nakamura H."/>
            <person name="Ohtoshi R."/>
            <person name="Tomita M."/>
            <person name="Numata K."/>
            <person name="Arakawa K."/>
        </authorList>
    </citation>
    <scope>NUCLEOTIDE SEQUENCE [LARGE SCALE GENOMIC DNA]</scope>
</reference>
<proteinExistence type="predicted"/>
<comment type="caution">
    <text evidence="1">The sequence shown here is derived from an EMBL/GenBank/DDBJ whole genome shotgun (WGS) entry which is preliminary data.</text>
</comment>